<comment type="function">
    <text evidence="9">Catalyzes the transfer of the alpha-amino group from S-adenosyl-L-methionine (SAM) to 7-keto-8-aminopelargonic acid (KAPA) to form 7,8-diaminopelargonic acid (DAPA). It is the only aminotransferase known to utilize SAM as an amino donor.</text>
</comment>
<comment type="pathway">
    <text evidence="2 9">Cofactor biosynthesis; biotin biosynthesis; 7,8-diaminononanoate from 8-amino-7-oxononanoate (SAM route): step 1/1.</text>
</comment>
<feature type="binding site" evidence="9">
    <location>
        <position position="153"/>
    </location>
    <ligand>
        <name>substrate</name>
    </ligand>
</feature>
<evidence type="ECO:0000256" key="8">
    <source>
        <dbReference type="ARBA" id="ARBA00048449"/>
    </source>
</evidence>
<reference evidence="11" key="1">
    <citation type="journal article" date="2017" name="Genome Announc.">
        <title>Draft Genome Sequence of Terrimicrobium sacchariphilum NM-5T, a Facultative Anaerobic Soil Bacterium of the Class Spartobacteria.</title>
        <authorList>
            <person name="Qiu Y.L."/>
            <person name="Tourlousse D.M."/>
            <person name="Matsuura N."/>
            <person name="Ohashi A."/>
            <person name="Sekiguchi Y."/>
        </authorList>
    </citation>
    <scope>NUCLEOTIDE SEQUENCE [LARGE SCALE GENOMIC DNA]</scope>
    <source>
        <strain evidence="11">NM-5</strain>
    </source>
</reference>
<keyword evidence="3 9" id="KW-0032">Aminotransferase</keyword>
<dbReference type="GO" id="GO:0030170">
    <property type="term" value="F:pyridoxal phosphate binding"/>
    <property type="evidence" value="ECO:0007669"/>
    <property type="project" value="UniProtKB-UniRule"/>
</dbReference>
<feature type="binding site" evidence="9">
    <location>
        <position position="301"/>
    </location>
    <ligand>
        <name>substrate</name>
    </ligand>
</feature>
<feature type="binding site" evidence="9">
    <location>
        <begin position="302"/>
        <end position="303"/>
    </location>
    <ligand>
        <name>pyridoxal 5'-phosphate</name>
        <dbReference type="ChEBI" id="CHEBI:597326"/>
    </ligand>
</feature>
<organism evidence="10 11">
    <name type="scientific">Terrimicrobium sacchariphilum</name>
    <dbReference type="NCBI Taxonomy" id="690879"/>
    <lineage>
        <taxon>Bacteria</taxon>
        <taxon>Pseudomonadati</taxon>
        <taxon>Verrucomicrobiota</taxon>
        <taxon>Terrimicrobiia</taxon>
        <taxon>Terrimicrobiales</taxon>
        <taxon>Terrimicrobiaceae</taxon>
        <taxon>Terrimicrobium</taxon>
    </lineage>
</organism>
<dbReference type="HAMAP" id="MF_00834">
    <property type="entry name" value="BioA"/>
    <property type="match status" value="1"/>
</dbReference>
<comment type="catalytic activity">
    <reaction evidence="8 9">
        <text>(8S)-8-amino-7-oxononanoate + S-adenosyl-L-methionine = S-adenosyl-4-methylsulfanyl-2-oxobutanoate + (7R,8S)-7,8-diammoniononanoate</text>
        <dbReference type="Rhea" id="RHEA:16861"/>
        <dbReference type="ChEBI" id="CHEBI:16490"/>
        <dbReference type="ChEBI" id="CHEBI:59789"/>
        <dbReference type="ChEBI" id="CHEBI:149468"/>
        <dbReference type="ChEBI" id="CHEBI:149469"/>
        <dbReference type="EC" id="2.6.1.62"/>
    </reaction>
</comment>
<evidence type="ECO:0000256" key="1">
    <source>
        <dbReference type="ARBA" id="ARBA00001933"/>
    </source>
</evidence>
<evidence type="ECO:0000256" key="9">
    <source>
        <dbReference type="HAMAP-Rule" id="MF_00834"/>
    </source>
</evidence>
<evidence type="ECO:0000256" key="3">
    <source>
        <dbReference type="ARBA" id="ARBA00022576"/>
    </source>
</evidence>
<comment type="similarity">
    <text evidence="9">Belongs to the class-III pyridoxal-phosphate-dependent aminotransferase family. BioA subfamily.</text>
</comment>
<sequence>MTPGTESLIRLDRQYLWHPFTQMKGWCDPAYEPLVLVEGDGAILRDSEGREYIDGNSSIWTNVHGHRHPAITAAMKAQLDKVAHVSFLGTTNEPAIRLAEKLVNLLPAGDYSRVFFTDNGSTAIEVAVKMTLQYWQLIGRPERNRFVAFDNAYHGDTVGAASLGGVSAFTQRFAPVHFAIERVDSTDALARLDANSIAAIIIEPMVQGAAGIRLWPEGTLRRLREWCDAHEVLLILDEVLTGFGRTGKMFACQHDGVRADFLCLAKGLTGGYVPLAATLTNESIYSAFLGEYQDLKTLFYGHSFCGNPVGCAAALASLEVFEQEETLRHLGEKITYLSELLSRVRQNAYVFEIRQCGFIAGIEVRQPDGTAFEWTSQTGARICQRAREYGLLTRPVLDTLVFMPPYCITREQMDAAFVALNQAILDICQGT</sequence>
<keyword evidence="9" id="KW-0963">Cytoplasm</keyword>
<keyword evidence="6 9" id="KW-0093">Biotin biosynthesis</keyword>
<keyword evidence="7 9" id="KW-0663">Pyridoxal phosphate</keyword>
<dbReference type="NCBIfam" id="TIGR00508">
    <property type="entry name" value="bioA"/>
    <property type="match status" value="1"/>
</dbReference>
<dbReference type="OrthoDB" id="9807885at2"/>
<comment type="subunit">
    <text evidence="9">Homodimer.</text>
</comment>
<dbReference type="PROSITE" id="PS00600">
    <property type="entry name" value="AA_TRANSFER_CLASS_3"/>
    <property type="match status" value="1"/>
</dbReference>
<keyword evidence="4 9" id="KW-0808">Transferase</keyword>
<evidence type="ECO:0000256" key="5">
    <source>
        <dbReference type="ARBA" id="ARBA00022691"/>
    </source>
</evidence>
<dbReference type="RefSeq" id="WP_075079863.1">
    <property type="nucleotide sequence ID" value="NZ_BDCO01000002.1"/>
</dbReference>
<dbReference type="PANTHER" id="PTHR42684">
    <property type="entry name" value="ADENOSYLMETHIONINE-8-AMINO-7-OXONONANOATE AMINOTRANSFERASE"/>
    <property type="match status" value="1"/>
</dbReference>
<gene>
    <name evidence="9" type="primary">bioA</name>
    <name evidence="10" type="ORF">TSACC_22636</name>
</gene>
<dbReference type="Gene3D" id="3.40.640.10">
    <property type="entry name" value="Type I PLP-dependent aspartate aminotransferase-like (Major domain)"/>
    <property type="match status" value="1"/>
</dbReference>
<keyword evidence="11" id="KW-1185">Reference proteome</keyword>
<dbReference type="Pfam" id="PF00202">
    <property type="entry name" value="Aminotran_3"/>
    <property type="match status" value="1"/>
</dbReference>
<dbReference type="InterPro" id="IPR005814">
    <property type="entry name" value="Aminotrans_3"/>
</dbReference>
<dbReference type="GO" id="GO:0009102">
    <property type="term" value="P:biotin biosynthetic process"/>
    <property type="evidence" value="ECO:0007669"/>
    <property type="project" value="UniProtKB-UniRule"/>
</dbReference>
<evidence type="ECO:0000256" key="4">
    <source>
        <dbReference type="ARBA" id="ARBA00022679"/>
    </source>
</evidence>
<name>A0A146GAF7_TERSA</name>
<protein>
    <recommendedName>
        <fullName evidence="9">Adenosylmethionine-8-amino-7-oxononanoate aminotransferase</fullName>
        <ecNumber evidence="9">2.6.1.62</ecNumber>
    </recommendedName>
    <alternativeName>
        <fullName evidence="9">7,8-diamino-pelargonic acid aminotransferase</fullName>
        <shortName evidence="9">DAPA AT</shortName>
        <shortName evidence="9">DAPA aminotransferase</shortName>
    </alternativeName>
    <alternativeName>
        <fullName evidence="9">7,8-diaminononanoate synthase</fullName>
        <shortName evidence="9">DANS</shortName>
    </alternativeName>
    <alternativeName>
        <fullName evidence="9">Diaminopelargonic acid synthase</fullName>
    </alternativeName>
</protein>
<comment type="cofactor">
    <cofactor evidence="1 9">
        <name>pyridoxal 5'-phosphate</name>
        <dbReference type="ChEBI" id="CHEBI:597326"/>
    </cofactor>
</comment>
<evidence type="ECO:0000256" key="7">
    <source>
        <dbReference type="ARBA" id="ARBA00022898"/>
    </source>
</evidence>
<dbReference type="InterPro" id="IPR015424">
    <property type="entry name" value="PyrdxlP-dep_Trfase"/>
</dbReference>
<dbReference type="InParanoid" id="A0A146GAF7"/>
<evidence type="ECO:0000256" key="6">
    <source>
        <dbReference type="ARBA" id="ARBA00022756"/>
    </source>
</evidence>
<evidence type="ECO:0000313" key="11">
    <source>
        <dbReference type="Proteomes" id="UP000076023"/>
    </source>
</evidence>
<feature type="site" description="Participates in the substrate recognition with KAPA and in a stacking interaction with the adenine ring of SAM" evidence="9">
    <location>
        <position position="20"/>
    </location>
</feature>
<dbReference type="InterPro" id="IPR005815">
    <property type="entry name" value="BioA"/>
</dbReference>
<dbReference type="FunFam" id="3.40.640.10:FF:000004">
    <property type="entry name" value="Acetylornithine aminotransferase"/>
    <property type="match status" value="1"/>
</dbReference>
<dbReference type="GO" id="GO:0004015">
    <property type="term" value="F:adenosylmethionine-8-amino-7-oxononanoate transaminase activity"/>
    <property type="evidence" value="ECO:0007669"/>
    <property type="project" value="UniProtKB-UniRule"/>
</dbReference>
<dbReference type="PANTHER" id="PTHR42684:SF17">
    <property type="entry name" value="ADENOSYLMETHIONINE-8-AMINO-7-OXONONANOATE AMINOTRANSFERASE"/>
    <property type="match status" value="1"/>
</dbReference>
<comment type="subcellular location">
    <subcellularLocation>
        <location evidence="9">Cytoplasm</location>
    </subcellularLocation>
</comment>
<comment type="caution">
    <text evidence="9">Lacks conserved residue(s) required for the propagation of feature annotation.</text>
</comment>
<dbReference type="InterPro" id="IPR015421">
    <property type="entry name" value="PyrdxlP-dep_Trfase_major"/>
</dbReference>
<feature type="binding site" evidence="9">
    <location>
        <begin position="120"/>
        <end position="121"/>
    </location>
    <ligand>
        <name>pyridoxal 5'-phosphate</name>
        <dbReference type="ChEBI" id="CHEBI:597326"/>
    </ligand>
</feature>
<keyword evidence="5 9" id="KW-0949">S-adenosyl-L-methionine</keyword>
<comment type="caution">
    <text evidence="10">The sequence shown here is derived from an EMBL/GenBank/DDBJ whole genome shotgun (WGS) entry which is preliminary data.</text>
</comment>
<feature type="binding site" evidence="9">
    <location>
        <position position="394"/>
    </location>
    <ligand>
        <name>substrate</name>
    </ligand>
</feature>
<feature type="binding site" evidence="9">
    <location>
        <position position="237"/>
    </location>
    <ligand>
        <name>pyridoxal 5'-phosphate</name>
        <dbReference type="ChEBI" id="CHEBI:597326"/>
    </ligand>
</feature>
<feature type="binding site" evidence="9">
    <location>
        <position position="266"/>
    </location>
    <ligand>
        <name>substrate</name>
    </ligand>
</feature>
<dbReference type="EMBL" id="BDCO01000002">
    <property type="protein sequence ID" value="GAT34212.1"/>
    <property type="molecule type" value="Genomic_DNA"/>
</dbReference>
<proteinExistence type="inferred from homology"/>
<dbReference type="AlphaFoldDB" id="A0A146GAF7"/>
<dbReference type="GO" id="GO:0005737">
    <property type="term" value="C:cytoplasm"/>
    <property type="evidence" value="ECO:0007669"/>
    <property type="project" value="UniProtKB-SubCell"/>
</dbReference>
<dbReference type="CDD" id="cd00610">
    <property type="entry name" value="OAT_like"/>
    <property type="match status" value="1"/>
</dbReference>
<dbReference type="SUPFAM" id="SSF53383">
    <property type="entry name" value="PLP-dependent transferases"/>
    <property type="match status" value="1"/>
</dbReference>
<dbReference type="Proteomes" id="UP000076023">
    <property type="component" value="Unassembled WGS sequence"/>
</dbReference>
<feature type="modified residue" description="N6-(pyridoxal phosphate)lysine" evidence="9">
    <location>
        <position position="266"/>
    </location>
</feature>
<evidence type="ECO:0000313" key="10">
    <source>
        <dbReference type="EMBL" id="GAT34212.1"/>
    </source>
</evidence>
<dbReference type="UniPathway" id="UPA00078">
    <property type="reaction ID" value="UER00160"/>
</dbReference>
<dbReference type="InterPro" id="IPR015422">
    <property type="entry name" value="PyrdxlP-dep_Trfase_small"/>
</dbReference>
<dbReference type="EC" id="2.6.1.62" evidence="9"/>
<evidence type="ECO:0000256" key="2">
    <source>
        <dbReference type="ARBA" id="ARBA00005063"/>
    </source>
</evidence>
<dbReference type="Gene3D" id="3.90.1150.10">
    <property type="entry name" value="Aspartate Aminotransferase, domain 1"/>
    <property type="match status" value="1"/>
</dbReference>
<dbReference type="InterPro" id="IPR049704">
    <property type="entry name" value="Aminotrans_3_PPA_site"/>
</dbReference>
<accession>A0A146GAF7</accession>
<dbReference type="FunCoup" id="A0A146GAF7">
    <property type="interactions" value="195"/>
</dbReference>
<dbReference type="STRING" id="690879.TSACC_22636"/>